<dbReference type="OrthoDB" id="2050527at2"/>
<evidence type="ECO:0000313" key="2">
    <source>
        <dbReference type="Proteomes" id="UP000185655"/>
    </source>
</evidence>
<dbReference type="Proteomes" id="UP000185655">
    <property type="component" value="Unassembled WGS sequence"/>
</dbReference>
<gene>
    <name evidence="1" type="ORF">SAMN02746068_00609</name>
</gene>
<dbReference type="InterPro" id="IPR036583">
    <property type="entry name" value="23S_rRNA_IVS_sf"/>
</dbReference>
<dbReference type="RefSeq" id="WP_031365218.1">
    <property type="nucleotide sequence ID" value="NZ_FPKS01000003.1"/>
</dbReference>
<organism evidence="1 2">
    <name type="scientific">Pseudolactococcus chungangensis CAU 28 = DSM 22330</name>
    <dbReference type="NCBI Taxonomy" id="1122154"/>
    <lineage>
        <taxon>Bacteria</taxon>
        <taxon>Bacillati</taxon>
        <taxon>Bacillota</taxon>
        <taxon>Bacilli</taxon>
        <taxon>Lactobacillales</taxon>
        <taxon>Streptococcaceae</taxon>
        <taxon>Pseudolactococcus</taxon>
    </lineage>
</organism>
<proteinExistence type="predicted"/>
<dbReference type="CDD" id="cd16376">
    <property type="entry name" value="Avd_like"/>
    <property type="match status" value="1"/>
</dbReference>
<reference evidence="1 2" key="1">
    <citation type="submission" date="2016-11" db="EMBL/GenBank/DDBJ databases">
        <authorList>
            <person name="Jaros S."/>
            <person name="Januszkiewicz K."/>
            <person name="Wedrychowicz H."/>
        </authorList>
    </citation>
    <scope>NUCLEOTIDE SEQUENCE [LARGE SCALE GENOMIC DNA]</scope>
    <source>
        <strain evidence="1 2">DSM 22330</strain>
    </source>
</reference>
<name>A0A1K2H7R1_9LACT</name>
<protein>
    <submittedName>
        <fullName evidence="1">Uncharacterized protein</fullName>
    </submittedName>
</protein>
<sequence length="141" mass="16357">MGLKTHHPGDSPLKVLTYGNDLMSYVLRVTQNSPKQYRFTFITRLQNLTMDVVELMLLANNIYVTKANITTTAEKRLSYQHQALSKLQALNYFSMEAQKYQAITFKHATQINKQGIICIQYLQAWIKSDRSRYQKIYASLS</sequence>
<dbReference type="EMBL" id="FPKS01000003">
    <property type="protein sequence ID" value="SFZ72642.1"/>
    <property type="molecule type" value="Genomic_DNA"/>
</dbReference>
<dbReference type="Gene3D" id="1.20.1440.60">
    <property type="entry name" value="23S rRNA-intervening sequence"/>
    <property type="match status" value="1"/>
</dbReference>
<dbReference type="AlphaFoldDB" id="A0A1K2H7R1"/>
<dbReference type="InterPro" id="IPR055360">
    <property type="entry name" value="bAvd"/>
</dbReference>
<accession>A0A1K2H7R1</accession>
<evidence type="ECO:0000313" key="1">
    <source>
        <dbReference type="EMBL" id="SFZ72642.1"/>
    </source>
</evidence>